<reference evidence="17" key="2">
    <citation type="submission" date="2021-08" db="EMBL/GenBank/DDBJ databases">
        <authorList>
            <person name="Eriksson T."/>
        </authorList>
    </citation>
    <scope>NUCLEOTIDE SEQUENCE</scope>
    <source>
        <strain evidence="17">Stoneville</strain>
        <tissue evidence="17">Whole head</tissue>
    </source>
</reference>
<evidence type="ECO:0000256" key="12">
    <source>
        <dbReference type="ARBA" id="ARBA00047802"/>
    </source>
</evidence>
<dbReference type="FunFam" id="3.80.10.10:FF:001164">
    <property type="entry name" value="GH01279p"/>
    <property type="match status" value="1"/>
</dbReference>
<evidence type="ECO:0000313" key="17">
    <source>
        <dbReference type="EMBL" id="KAH0819834.1"/>
    </source>
</evidence>
<dbReference type="PANTHER" id="PTHR45712:SF22">
    <property type="entry name" value="INSULIN-LIKE GROWTH FACTOR-BINDING PROTEIN COMPLEX ACID LABILE SUBUNIT"/>
    <property type="match status" value="1"/>
</dbReference>
<evidence type="ECO:0000259" key="15">
    <source>
        <dbReference type="PROSITE" id="PS50078"/>
    </source>
</evidence>
<protein>
    <recommendedName>
        <fullName evidence="2">polo kinase</fullName>
        <ecNumber evidence="2">2.7.11.21</ecNumber>
    </recommendedName>
</protein>
<comment type="subcellular location">
    <subcellularLocation>
        <location evidence="1">Cytoplasm</location>
    </subcellularLocation>
</comment>
<keyword evidence="6" id="KW-0808">Transferase</keyword>
<evidence type="ECO:0000256" key="13">
    <source>
        <dbReference type="ARBA" id="ARBA00048347"/>
    </source>
</evidence>
<dbReference type="InterPro" id="IPR003591">
    <property type="entry name" value="Leu-rich_rpt_typical-subtyp"/>
</dbReference>
<gene>
    <name evidence="17" type="ORF">GEV33_002957</name>
</gene>
<dbReference type="SMART" id="SM00369">
    <property type="entry name" value="LRR_TYP"/>
    <property type="match status" value="12"/>
</dbReference>
<dbReference type="PROSITE" id="PS50127">
    <property type="entry name" value="UBC_2"/>
    <property type="match status" value="1"/>
</dbReference>
<dbReference type="PROSITE" id="PS50078">
    <property type="entry name" value="POLO_BOX"/>
    <property type="match status" value="2"/>
</dbReference>
<comment type="catalytic activity">
    <reaction evidence="13">
        <text>L-seryl-[protein] + ATP = O-phospho-L-seryl-[protein] + ADP + H(+)</text>
        <dbReference type="Rhea" id="RHEA:17989"/>
        <dbReference type="Rhea" id="RHEA-COMP:9863"/>
        <dbReference type="Rhea" id="RHEA-COMP:11604"/>
        <dbReference type="ChEBI" id="CHEBI:15378"/>
        <dbReference type="ChEBI" id="CHEBI:29999"/>
        <dbReference type="ChEBI" id="CHEBI:30616"/>
        <dbReference type="ChEBI" id="CHEBI:83421"/>
        <dbReference type="ChEBI" id="CHEBI:456216"/>
        <dbReference type="EC" id="2.7.11.21"/>
    </reaction>
</comment>
<comment type="catalytic activity">
    <reaction evidence="12">
        <text>L-threonyl-[protein] + ATP = O-phospho-L-threonyl-[protein] + ADP + H(+)</text>
        <dbReference type="Rhea" id="RHEA:46608"/>
        <dbReference type="Rhea" id="RHEA-COMP:11060"/>
        <dbReference type="Rhea" id="RHEA-COMP:11605"/>
        <dbReference type="ChEBI" id="CHEBI:15378"/>
        <dbReference type="ChEBI" id="CHEBI:30013"/>
        <dbReference type="ChEBI" id="CHEBI:30616"/>
        <dbReference type="ChEBI" id="CHEBI:61977"/>
        <dbReference type="ChEBI" id="CHEBI:456216"/>
        <dbReference type="EC" id="2.7.11.21"/>
    </reaction>
</comment>
<dbReference type="CDD" id="cd13118">
    <property type="entry name" value="POLO_box_1"/>
    <property type="match status" value="1"/>
</dbReference>
<dbReference type="GO" id="GO:0005737">
    <property type="term" value="C:cytoplasm"/>
    <property type="evidence" value="ECO:0007669"/>
    <property type="project" value="UniProtKB-SubCell"/>
</dbReference>
<dbReference type="SUPFAM" id="SSF52058">
    <property type="entry name" value="L domain-like"/>
    <property type="match status" value="1"/>
</dbReference>
<sequence length="809" mass="91250">MKPAKNHVFLDEMTDPAAQPMIWVAKWVDYSDKYGFGYQLSDEGVGVMFNDTTKLIMLPNGINVHYIDKNAEESYMTMDNYPRMHDKKMKLLSYFSRYMREHLIMTGASVVREVDTMSRTPHLHQWCRSTSGVLMQLNNGTVQMNFSDHTKIIMCPLMAAITYIDEEKQFRTFRFSSLENNGCNVALYEKMRYAYDKITEIVLCVFVTTVSAADVSFVNVTVEWKLEGSAETVTIESSRNLKENAPNVSSAWMSATLTGFVPVLYEDSVSDVDNLTSLVLSNVGLKEVKPGAFGSLPQLRYLILSHNDLREVSEGTFANLNLSTLNLAYNSISSVRAGAFRNLQIQHLTLAGNKIVELSKGIFENVSLQSLHLQNNVISRIEAGSFVGVGNLEGLVLSQNKLEELDPDGFDIPDLTYLDLNFNSIKTLRPGDLRHLPKLTTLDLVANKLKEIEEGVFSGSKLTQLKLNYNEISKISSKSFDHMLDLSVLHIDHNNLTRWDNNWLHNTPHLAYIFAGFNTIEEIPDEAFKNYPKMYSINLEANKIKKISPKAFAKTESIVNFSLEDNQIETWDPNLLGNATIGTVDLQGNKLKCIEGDLENVFRNVDFVHLSGNPWDEDLKGGIKRRCKMRFRCAAGQPPDDALSLVSLSRTCPTKIPVMANGSTRRIFVETKNLSKDPPPGISAFPDDNNCRYFHIVMAGPQGSPYEGGLFRLELFLPENYPLSPPNVRFLTKIYHPNIDKLGRICLDILKDQWSPALQIRTVLLSIQALLSSPNPDDPLANDVAYTWKTRTSEAIIKAKDWTRIYAME</sequence>
<dbReference type="Pfam" id="PF13855">
    <property type="entry name" value="LRR_8"/>
    <property type="match status" value="2"/>
</dbReference>
<dbReference type="FunFam" id="3.30.1120.30:FF:000001">
    <property type="entry name" value="Serine/threonine-protein kinase PLK"/>
    <property type="match status" value="1"/>
</dbReference>
<evidence type="ECO:0000256" key="14">
    <source>
        <dbReference type="PROSITE-ProRule" id="PRU10133"/>
    </source>
</evidence>
<evidence type="ECO:0000256" key="5">
    <source>
        <dbReference type="ARBA" id="ARBA00022614"/>
    </source>
</evidence>
<dbReference type="InterPro" id="IPR016135">
    <property type="entry name" value="UBQ-conjugating_enzyme/RWD"/>
</dbReference>
<dbReference type="InterPro" id="IPR000959">
    <property type="entry name" value="POLO_box_dom"/>
</dbReference>
<dbReference type="AlphaFoldDB" id="A0A8J6LEG2"/>
<evidence type="ECO:0000256" key="3">
    <source>
        <dbReference type="ARBA" id="ARBA00022490"/>
    </source>
</evidence>
<evidence type="ECO:0000256" key="10">
    <source>
        <dbReference type="ARBA" id="ARBA00022786"/>
    </source>
</evidence>
<evidence type="ECO:0000256" key="4">
    <source>
        <dbReference type="ARBA" id="ARBA00022527"/>
    </source>
</evidence>
<evidence type="ECO:0000313" key="18">
    <source>
        <dbReference type="Proteomes" id="UP000719412"/>
    </source>
</evidence>
<dbReference type="Proteomes" id="UP000719412">
    <property type="component" value="Unassembled WGS sequence"/>
</dbReference>
<feature type="domain" description="POLO box" evidence="15">
    <location>
        <begin position="122"/>
        <end position="203"/>
    </location>
</feature>
<dbReference type="InterPro" id="IPR026906">
    <property type="entry name" value="LRR_5"/>
</dbReference>
<keyword evidence="7" id="KW-0677">Repeat</keyword>
<dbReference type="PANTHER" id="PTHR45712">
    <property type="entry name" value="AGAP008170-PA"/>
    <property type="match status" value="1"/>
</dbReference>
<dbReference type="SUPFAM" id="SSF54495">
    <property type="entry name" value="UBC-like"/>
    <property type="match status" value="1"/>
</dbReference>
<accession>A0A8J6LEG2</accession>
<dbReference type="InterPro" id="IPR033701">
    <property type="entry name" value="POLO_box_1"/>
</dbReference>
<feature type="domain" description="POLO box" evidence="15">
    <location>
        <begin position="23"/>
        <end position="101"/>
    </location>
</feature>
<evidence type="ECO:0000256" key="2">
    <source>
        <dbReference type="ARBA" id="ARBA00012424"/>
    </source>
</evidence>
<dbReference type="Gene3D" id="3.10.110.10">
    <property type="entry name" value="Ubiquitin Conjugating Enzyme"/>
    <property type="match status" value="1"/>
</dbReference>
<organism evidence="17 18">
    <name type="scientific">Tenebrio molitor</name>
    <name type="common">Yellow mealworm beetle</name>
    <dbReference type="NCBI Taxonomy" id="7067"/>
    <lineage>
        <taxon>Eukaryota</taxon>
        <taxon>Metazoa</taxon>
        <taxon>Ecdysozoa</taxon>
        <taxon>Arthropoda</taxon>
        <taxon>Hexapoda</taxon>
        <taxon>Insecta</taxon>
        <taxon>Pterygota</taxon>
        <taxon>Neoptera</taxon>
        <taxon>Endopterygota</taxon>
        <taxon>Coleoptera</taxon>
        <taxon>Polyphaga</taxon>
        <taxon>Cucujiformia</taxon>
        <taxon>Tenebrionidae</taxon>
        <taxon>Tenebrio</taxon>
    </lineage>
</organism>
<dbReference type="InterPro" id="IPR050333">
    <property type="entry name" value="SLRP"/>
</dbReference>
<evidence type="ECO:0000256" key="8">
    <source>
        <dbReference type="ARBA" id="ARBA00022741"/>
    </source>
</evidence>
<dbReference type="Pfam" id="PF13306">
    <property type="entry name" value="LRR_5"/>
    <property type="match status" value="1"/>
</dbReference>
<dbReference type="Pfam" id="PF00659">
    <property type="entry name" value="POLO_box"/>
    <property type="match status" value="2"/>
</dbReference>
<dbReference type="CDD" id="cd23813">
    <property type="entry name" value="UBCc_UBE2N"/>
    <property type="match status" value="1"/>
</dbReference>
<dbReference type="EC" id="2.7.11.21" evidence="2"/>
<dbReference type="SUPFAM" id="SSF82615">
    <property type="entry name" value="Polo-box domain"/>
    <property type="match status" value="2"/>
</dbReference>
<dbReference type="SMART" id="SM00212">
    <property type="entry name" value="UBCc"/>
    <property type="match status" value="1"/>
</dbReference>
<reference evidence="17" key="1">
    <citation type="journal article" date="2020" name="J Insects Food Feed">
        <title>The yellow mealworm (Tenebrio molitor) genome: a resource for the emerging insects as food and feed industry.</title>
        <authorList>
            <person name="Eriksson T."/>
            <person name="Andere A."/>
            <person name="Kelstrup H."/>
            <person name="Emery V."/>
            <person name="Picard C."/>
        </authorList>
    </citation>
    <scope>NUCLEOTIDE SEQUENCE</scope>
    <source>
        <strain evidence="17">Stoneville</strain>
        <tissue evidence="17">Whole head</tissue>
    </source>
</reference>
<keyword evidence="3" id="KW-0963">Cytoplasm</keyword>
<keyword evidence="5" id="KW-0433">Leucine-rich repeat</keyword>
<dbReference type="Pfam" id="PF00179">
    <property type="entry name" value="UQ_con"/>
    <property type="match status" value="1"/>
</dbReference>
<keyword evidence="9" id="KW-0418">Kinase</keyword>
<dbReference type="GO" id="GO:0005524">
    <property type="term" value="F:ATP binding"/>
    <property type="evidence" value="ECO:0007669"/>
    <property type="project" value="UniProtKB-KW"/>
</dbReference>
<name>A0A8J6LEG2_TENMO</name>
<dbReference type="GO" id="GO:0004674">
    <property type="term" value="F:protein serine/threonine kinase activity"/>
    <property type="evidence" value="ECO:0007669"/>
    <property type="project" value="UniProtKB-KW"/>
</dbReference>
<keyword evidence="10" id="KW-0833">Ubl conjugation pathway</keyword>
<keyword evidence="11" id="KW-0067">ATP-binding</keyword>
<keyword evidence="18" id="KW-1185">Reference proteome</keyword>
<dbReference type="FunFam" id="3.10.110.10:FF:000073">
    <property type="entry name" value="Ubiquitin-conjugating enzyme E2 N"/>
    <property type="match status" value="1"/>
</dbReference>
<feature type="active site" description="Glycyl thioester intermediate" evidence="14">
    <location>
        <position position="746"/>
    </location>
</feature>
<evidence type="ECO:0000256" key="7">
    <source>
        <dbReference type="ARBA" id="ARBA00022737"/>
    </source>
</evidence>
<dbReference type="InterPro" id="IPR036947">
    <property type="entry name" value="POLO_box_dom_sf"/>
</dbReference>
<dbReference type="InterPro" id="IPR000608">
    <property type="entry name" value="UBC"/>
</dbReference>
<dbReference type="EMBL" id="JABDTM020013566">
    <property type="protein sequence ID" value="KAH0819834.1"/>
    <property type="molecule type" value="Genomic_DNA"/>
</dbReference>
<keyword evidence="8" id="KW-0547">Nucleotide-binding</keyword>
<feature type="domain" description="UBC core" evidence="16">
    <location>
        <begin position="662"/>
        <end position="808"/>
    </location>
</feature>
<comment type="caution">
    <text evidence="17">The sequence shown here is derived from an EMBL/GenBank/DDBJ whole genome shotgun (WGS) entry which is preliminary data.</text>
</comment>
<evidence type="ECO:0000256" key="11">
    <source>
        <dbReference type="ARBA" id="ARBA00022840"/>
    </source>
</evidence>
<evidence type="ECO:0000256" key="1">
    <source>
        <dbReference type="ARBA" id="ARBA00004496"/>
    </source>
</evidence>
<dbReference type="Gene3D" id="3.80.10.10">
    <property type="entry name" value="Ribonuclease Inhibitor"/>
    <property type="match status" value="3"/>
</dbReference>
<dbReference type="InterPro" id="IPR032675">
    <property type="entry name" value="LRR_dom_sf"/>
</dbReference>
<proteinExistence type="predicted"/>
<dbReference type="InterPro" id="IPR033695">
    <property type="entry name" value="POLO_box_2"/>
</dbReference>
<evidence type="ECO:0000256" key="9">
    <source>
        <dbReference type="ARBA" id="ARBA00022777"/>
    </source>
</evidence>
<evidence type="ECO:0000259" key="16">
    <source>
        <dbReference type="PROSITE" id="PS50127"/>
    </source>
</evidence>
<dbReference type="InterPro" id="IPR023313">
    <property type="entry name" value="UBQ-conjugating_AS"/>
</dbReference>
<evidence type="ECO:0000256" key="6">
    <source>
        <dbReference type="ARBA" id="ARBA00022679"/>
    </source>
</evidence>
<keyword evidence="4" id="KW-0723">Serine/threonine-protein kinase</keyword>
<dbReference type="PROSITE" id="PS00183">
    <property type="entry name" value="UBC_1"/>
    <property type="match status" value="1"/>
</dbReference>
<dbReference type="CDD" id="cd13117">
    <property type="entry name" value="POLO_box_2"/>
    <property type="match status" value="1"/>
</dbReference>
<dbReference type="PROSITE" id="PS51450">
    <property type="entry name" value="LRR"/>
    <property type="match status" value="2"/>
</dbReference>
<dbReference type="InterPro" id="IPR001611">
    <property type="entry name" value="Leu-rich_rpt"/>
</dbReference>
<dbReference type="Gene3D" id="3.30.1120.30">
    <property type="entry name" value="POLO box domain"/>
    <property type="match status" value="2"/>
</dbReference>